<dbReference type="CDD" id="cd16914">
    <property type="entry name" value="EcfT"/>
    <property type="match status" value="1"/>
</dbReference>
<dbReference type="Proteomes" id="UP000265801">
    <property type="component" value="Unassembled WGS sequence"/>
</dbReference>
<evidence type="ECO:0000256" key="3">
    <source>
        <dbReference type="ARBA" id="ARBA00022989"/>
    </source>
</evidence>
<evidence type="ECO:0000313" key="7">
    <source>
        <dbReference type="Proteomes" id="UP000265801"/>
    </source>
</evidence>
<dbReference type="AlphaFoldDB" id="A0A3A1QP43"/>
<keyword evidence="4 5" id="KW-0472">Membrane</keyword>
<dbReference type="OrthoDB" id="2039442at2"/>
<feature type="transmembrane region" description="Helical" evidence="5">
    <location>
        <begin position="263"/>
        <end position="280"/>
    </location>
</feature>
<accession>A0A3A1QP43</accession>
<keyword evidence="7" id="KW-1185">Reference proteome</keyword>
<comment type="subcellular location">
    <subcellularLocation>
        <location evidence="1">Membrane</location>
        <topology evidence="1">Multi-pass membrane protein</topology>
    </subcellularLocation>
</comment>
<feature type="transmembrane region" description="Helical" evidence="5">
    <location>
        <begin position="94"/>
        <end position="119"/>
    </location>
</feature>
<name>A0A3A1QP43_9BACI</name>
<protein>
    <submittedName>
        <fullName evidence="6">Energy-coupling factor transporter transmembrane protein EcfT</fullName>
    </submittedName>
</protein>
<dbReference type="GO" id="GO:0005886">
    <property type="term" value="C:plasma membrane"/>
    <property type="evidence" value="ECO:0007669"/>
    <property type="project" value="UniProtKB-ARBA"/>
</dbReference>
<feature type="transmembrane region" description="Helical" evidence="5">
    <location>
        <begin position="31"/>
        <end position="47"/>
    </location>
</feature>
<comment type="caution">
    <text evidence="6">The sequence shown here is derived from an EMBL/GenBank/DDBJ whole genome shotgun (WGS) entry which is preliminary data.</text>
</comment>
<dbReference type="PANTHER" id="PTHR33514">
    <property type="entry name" value="PROTEIN ABCI12, CHLOROPLASTIC"/>
    <property type="match status" value="1"/>
</dbReference>
<evidence type="ECO:0000256" key="2">
    <source>
        <dbReference type="ARBA" id="ARBA00022692"/>
    </source>
</evidence>
<evidence type="ECO:0000256" key="4">
    <source>
        <dbReference type="ARBA" id="ARBA00023136"/>
    </source>
</evidence>
<feature type="transmembrane region" description="Helical" evidence="5">
    <location>
        <begin position="56"/>
        <end position="74"/>
    </location>
</feature>
<keyword evidence="2 5" id="KW-0812">Transmembrane</keyword>
<evidence type="ECO:0000256" key="1">
    <source>
        <dbReference type="ARBA" id="ARBA00004141"/>
    </source>
</evidence>
<keyword evidence="3 5" id="KW-1133">Transmembrane helix</keyword>
<dbReference type="InterPro" id="IPR003339">
    <property type="entry name" value="ABC/ECF_trnsptr_transmembrane"/>
</dbReference>
<evidence type="ECO:0000256" key="5">
    <source>
        <dbReference type="SAM" id="Phobius"/>
    </source>
</evidence>
<feature type="transmembrane region" description="Helical" evidence="5">
    <location>
        <begin position="7"/>
        <end position="25"/>
    </location>
</feature>
<dbReference type="Pfam" id="PF02361">
    <property type="entry name" value="CbiQ"/>
    <property type="match status" value="1"/>
</dbReference>
<dbReference type="RefSeq" id="WP_119549194.1">
    <property type="nucleotide sequence ID" value="NZ_QXIR01000039.1"/>
</dbReference>
<reference evidence="6 7" key="1">
    <citation type="submission" date="2018-09" db="EMBL/GenBank/DDBJ databases">
        <title>Bacillus saliacetes sp. nov., isolated from Thai shrimp paste (Ka-pi).</title>
        <authorList>
            <person name="Daroonpunt R."/>
            <person name="Tanasupawat S."/>
            <person name="Yiamsombut S."/>
        </authorList>
    </citation>
    <scope>NUCLEOTIDE SEQUENCE [LARGE SCALE GENOMIC DNA]</scope>
    <source>
        <strain evidence="6 7">SKP7-4</strain>
    </source>
</reference>
<sequence>MIRGFRSFHPIILLLYYTFAIAGLMLYQHPVFLAAAVFIILLINLLLDGGRELKKWRMMILIMGVLIFILTPFFNRRGNHILFYLFGNQVVLEAVWQGVMIALTLAAILALFITFNIVITPDKFVFLFSKFFPQWALLIMLSMRFVPLLRRRLLEIGDVQAVKGLSVKSGPIKSRARSGMFLLQILLTWSLEESIQTADSMAARGYGLGKRSKYQPFYMKRRDWIALMYLLSGGSLVLFGWWLEDGVMTLMPVLEPVRLYGREWFYLLVWCVFIGFPVWMEGKELIKWKYYRRMG</sequence>
<gene>
    <name evidence="6" type="ORF">D3H55_20620</name>
</gene>
<organism evidence="6 7">
    <name type="scientific">Bacillus salacetis</name>
    <dbReference type="NCBI Taxonomy" id="2315464"/>
    <lineage>
        <taxon>Bacteria</taxon>
        <taxon>Bacillati</taxon>
        <taxon>Bacillota</taxon>
        <taxon>Bacilli</taxon>
        <taxon>Bacillales</taxon>
        <taxon>Bacillaceae</taxon>
        <taxon>Bacillus</taxon>
    </lineage>
</organism>
<dbReference type="PANTHER" id="PTHR33514:SF13">
    <property type="entry name" value="PROTEIN ABCI12, CHLOROPLASTIC"/>
    <property type="match status" value="1"/>
</dbReference>
<proteinExistence type="predicted"/>
<dbReference type="EMBL" id="QXIR01000039">
    <property type="protein sequence ID" value="RIW28817.1"/>
    <property type="molecule type" value="Genomic_DNA"/>
</dbReference>
<evidence type="ECO:0000313" key="6">
    <source>
        <dbReference type="EMBL" id="RIW28817.1"/>
    </source>
</evidence>
<feature type="transmembrane region" description="Helical" evidence="5">
    <location>
        <begin position="224"/>
        <end position="243"/>
    </location>
</feature>